<accession>A0A1H1SH04</accession>
<evidence type="ECO:0000313" key="3">
    <source>
        <dbReference type="Proteomes" id="UP000198963"/>
    </source>
</evidence>
<dbReference type="RefSeq" id="WP_092446081.1">
    <property type="nucleotide sequence ID" value="NZ_JBLXAG010000014.1"/>
</dbReference>
<sequence>MKKSVFFLLLFSVMFSYAAEKTESSNDKENVLELTNLEFNINGDIIDFDFARAFCTETRGSVTYEAEVGCFLCNPQQAADRCARVLSRRIDRVNPEEIY</sequence>
<dbReference type="STRING" id="1249933.SAMN04489797_1673"/>
<evidence type="ECO:0000256" key="1">
    <source>
        <dbReference type="SAM" id="SignalP"/>
    </source>
</evidence>
<proteinExistence type="predicted"/>
<evidence type="ECO:0000313" key="2">
    <source>
        <dbReference type="EMBL" id="SDS47211.1"/>
    </source>
</evidence>
<dbReference type="AlphaFoldDB" id="A0A1H1SH04"/>
<feature type="signal peptide" evidence="1">
    <location>
        <begin position="1"/>
        <end position="18"/>
    </location>
</feature>
<protein>
    <submittedName>
        <fullName evidence="2">Uncharacterized protein</fullName>
    </submittedName>
</protein>
<feature type="chain" id="PRO_5009260016" evidence="1">
    <location>
        <begin position="19"/>
        <end position="99"/>
    </location>
</feature>
<keyword evidence="3" id="KW-1185">Reference proteome</keyword>
<dbReference type="EMBL" id="LT629774">
    <property type="protein sequence ID" value="SDS47211.1"/>
    <property type="molecule type" value="Genomic_DNA"/>
</dbReference>
<keyword evidence="1" id="KW-0732">Signal</keyword>
<name>A0A1H1SH04_9FLAO</name>
<reference evidence="2 3" key="1">
    <citation type="submission" date="2016-10" db="EMBL/GenBank/DDBJ databases">
        <authorList>
            <person name="Varghese N."/>
            <person name="Submissions S."/>
        </authorList>
    </citation>
    <scope>NUCLEOTIDE SEQUENCE [LARGE SCALE GENOMIC DNA]</scope>
    <source>
        <strain evidence="2 3">RHA_55</strain>
    </source>
</reference>
<gene>
    <name evidence="2" type="ORF">SAMN04489797_1673</name>
</gene>
<organism evidence="2 3">
    <name type="scientific">Winogradskyella sediminis</name>
    <dbReference type="NCBI Taxonomy" id="1382466"/>
    <lineage>
        <taxon>Bacteria</taxon>
        <taxon>Pseudomonadati</taxon>
        <taxon>Bacteroidota</taxon>
        <taxon>Flavobacteriia</taxon>
        <taxon>Flavobacteriales</taxon>
        <taxon>Flavobacteriaceae</taxon>
        <taxon>Winogradskyella</taxon>
    </lineage>
</organism>
<dbReference type="Proteomes" id="UP000198963">
    <property type="component" value="Chromosome I"/>
</dbReference>